<organism evidence="2">
    <name type="scientific">marine metagenome</name>
    <dbReference type="NCBI Taxonomy" id="408172"/>
    <lineage>
        <taxon>unclassified sequences</taxon>
        <taxon>metagenomes</taxon>
        <taxon>ecological metagenomes</taxon>
    </lineage>
</organism>
<dbReference type="GO" id="GO:0004177">
    <property type="term" value="F:aminopeptidase activity"/>
    <property type="evidence" value="ECO:0007669"/>
    <property type="project" value="TreeGrafter"/>
</dbReference>
<protein>
    <recommendedName>
        <fullName evidence="3">Peptidase S58 DmpA</fullName>
    </recommendedName>
</protein>
<dbReference type="InterPro" id="IPR016117">
    <property type="entry name" value="ArgJ-like_dom_sf"/>
</dbReference>
<accession>A0A383EXB8</accession>
<dbReference type="EMBL" id="UINC01229278">
    <property type="protein sequence ID" value="SVE60930.1"/>
    <property type="molecule type" value="Genomic_DNA"/>
</dbReference>
<sequence>GYRAAPRADRTLPTEGNVGSGAGATVGKLRGMARAMKGGVGTASITLPSGLTVAAIVTVNAVGDIIDPETGSVIAGVRTPDGRGLADARTLLRADFSSEPRSGENTTIGVVATNAALTQSEATKVAQMAQDGLARTIYPAHTPADGDTMFSLATGSYSAPASILTIGALAADMVAQAIVRAISAADGIPSIPSARDINNGR</sequence>
<reference evidence="2" key="1">
    <citation type="submission" date="2018-05" db="EMBL/GenBank/DDBJ databases">
        <authorList>
            <person name="Lanie J.A."/>
            <person name="Ng W.-L."/>
            <person name="Kazmierczak K.M."/>
            <person name="Andrzejewski T.M."/>
            <person name="Davidsen T.M."/>
            <person name="Wayne K.J."/>
            <person name="Tettelin H."/>
            <person name="Glass J.I."/>
            <person name="Rusch D."/>
            <person name="Podicherti R."/>
            <person name="Tsui H.-C.T."/>
            <person name="Winkler M.E."/>
        </authorList>
    </citation>
    <scope>NUCLEOTIDE SEQUENCE</scope>
</reference>
<name>A0A383EXB8_9ZZZZ</name>
<proteinExistence type="inferred from homology"/>
<evidence type="ECO:0000313" key="2">
    <source>
        <dbReference type="EMBL" id="SVE60930.1"/>
    </source>
</evidence>
<comment type="similarity">
    <text evidence="1">Belongs to the peptidase S58 family.</text>
</comment>
<dbReference type="PANTHER" id="PTHR36512:SF3">
    <property type="entry name" value="BLR5678 PROTEIN"/>
    <property type="match status" value="1"/>
</dbReference>
<dbReference type="AlphaFoldDB" id="A0A383EXB8"/>
<dbReference type="Pfam" id="PF03576">
    <property type="entry name" value="Peptidase_S58"/>
    <property type="match status" value="1"/>
</dbReference>
<feature type="non-terminal residue" evidence="2">
    <location>
        <position position="1"/>
    </location>
</feature>
<gene>
    <name evidence="2" type="ORF">METZ01_LOCUS513784</name>
</gene>
<evidence type="ECO:0000256" key="1">
    <source>
        <dbReference type="ARBA" id="ARBA00007068"/>
    </source>
</evidence>
<dbReference type="PANTHER" id="PTHR36512">
    <property type="entry name" value="D-AMINOPEPTIDASE"/>
    <property type="match status" value="1"/>
</dbReference>
<dbReference type="Gene3D" id="3.60.70.12">
    <property type="entry name" value="L-amino peptidase D-ALA esterase/amidase"/>
    <property type="match status" value="1"/>
</dbReference>
<dbReference type="InterPro" id="IPR005321">
    <property type="entry name" value="Peptidase_S58_DmpA"/>
</dbReference>
<evidence type="ECO:0008006" key="3">
    <source>
        <dbReference type="Google" id="ProtNLM"/>
    </source>
</evidence>
<dbReference type="SUPFAM" id="SSF56266">
    <property type="entry name" value="DmpA/ArgJ-like"/>
    <property type="match status" value="1"/>
</dbReference>